<dbReference type="InterPro" id="IPR001638">
    <property type="entry name" value="Solute-binding_3/MltF_N"/>
</dbReference>
<feature type="transmembrane region" description="Helical" evidence="2">
    <location>
        <begin position="284"/>
        <end position="301"/>
    </location>
</feature>
<dbReference type="GO" id="GO:0005886">
    <property type="term" value="C:plasma membrane"/>
    <property type="evidence" value="ECO:0007669"/>
    <property type="project" value="TreeGrafter"/>
</dbReference>
<evidence type="ECO:0000256" key="1">
    <source>
        <dbReference type="ARBA" id="ARBA00012528"/>
    </source>
</evidence>
<dbReference type="InterPro" id="IPR043128">
    <property type="entry name" value="Rev_trsase/Diguanyl_cyclase"/>
</dbReference>
<dbReference type="SMART" id="SM00267">
    <property type="entry name" value="GGDEF"/>
    <property type="match status" value="1"/>
</dbReference>
<reference evidence="4" key="1">
    <citation type="journal article" date="2018" name="Genome Biol.">
        <title>SKESA: strategic k-mer extension for scrupulous assemblies.</title>
        <authorList>
            <person name="Souvorov A."/>
            <person name="Agarwala R."/>
            <person name="Lipman D.J."/>
        </authorList>
    </citation>
    <scope>NUCLEOTIDE SEQUENCE</scope>
    <source>
        <strain evidence="4">OLC2673_Aeromonas</strain>
    </source>
</reference>
<dbReference type="CDD" id="cd13706">
    <property type="entry name" value="PBP2_HisK_like_1"/>
    <property type="match status" value="1"/>
</dbReference>
<dbReference type="EMBL" id="DACTUL010000024">
    <property type="protein sequence ID" value="HAT6345190.1"/>
    <property type="molecule type" value="Genomic_DNA"/>
</dbReference>
<feature type="domain" description="GGDEF" evidence="3">
    <location>
        <begin position="351"/>
        <end position="485"/>
    </location>
</feature>
<dbReference type="PROSITE" id="PS50887">
    <property type="entry name" value="GGDEF"/>
    <property type="match status" value="1"/>
</dbReference>
<dbReference type="Pfam" id="PF00990">
    <property type="entry name" value="GGDEF"/>
    <property type="match status" value="1"/>
</dbReference>
<dbReference type="Gene3D" id="3.40.190.10">
    <property type="entry name" value="Periplasmic binding protein-like II"/>
    <property type="match status" value="2"/>
</dbReference>
<gene>
    <name evidence="4" type="ORF">JAJ28_002946</name>
</gene>
<keyword evidence="2" id="KW-1133">Transmembrane helix</keyword>
<comment type="caution">
    <text evidence="4">The sequence shown here is derived from an EMBL/GenBank/DDBJ whole genome shotgun (WGS) entry which is preliminary data.</text>
</comment>
<dbReference type="EC" id="2.7.7.65" evidence="1"/>
<sequence>MFFYAEGGDNRWPHRRPNSKVGAGMAGDSGFRWRVWCGVWLLLLAQAWPVLANTPLKPLIVTNSKAWQPFSYLNEEGEPDGLLIDLWREYGRVTGRPIQFKLVDWQASLDLVRNGQADVHGGLLWSPERNLVYDYGQALSHVDSQLFFANSLRGSDVNYYLLHESVGVVTGGYEEYYARKHFPTTRLRTFDDNDAMLRAAFSGELDAFIADLQVANFYIYTSADPTRFIPVRHLYSDEIRFAVAKGNQVLQQELEQGFSRIGEADRERIVRKWMHIETVYPVHLWPWLLAIGGLVLMAYIIQLRRAVASRTAELIQANARLERLAGTDSMTGILNRRAFLPLLEQRLASGQASALLLFDLDRFKGINDHFGHGVGDEVLSAMVAQVQRVLPASALFARIGGEEFCISLPVADMATLQQWAARIGREVNSHKLPTSAGALGISISTGAVWVPAGGGAEGRRVLLQADQLMYGAKSQGRNTWQAASYVKEAAGERGK</sequence>
<dbReference type="PANTHER" id="PTHR45138">
    <property type="entry name" value="REGULATORY COMPONENTS OF SENSORY TRANSDUCTION SYSTEM"/>
    <property type="match status" value="1"/>
</dbReference>
<dbReference type="GO" id="GO:1902201">
    <property type="term" value="P:negative regulation of bacterial-type flagellum-dependent cell motility"/>
    <property type="evidence" value="ECO:0007669"/>
    <property type="project" value="TreeGrafter"/>
</dbReference>
<dbReference type="GO" id="GO:0043709">
    <property type="term" value="P:cell adhesion involved in single-species biofilm formation"/>
    <property type="evidence" value="ECO:0007669"/>
    <property type="project" value="TreeGrafter"/>
</dbReference>
<accession>A0AAD3UE34</accession>
<dbReference type="Proteomes" id="UP000859505">
    <property type="component" value="Unassembled WGS sequence"/>
</dbReference>
<dbReference type="SUPFAM" id="SSF53850">
    <property type="entry name" value="Periplasmic binding protein-like II"/>
    <property type="match status" value="1"/>
</dbReference>
<name>A0AAD3UE34_AERHY</name>
<protein>
    <recommendedName>
        <fullName evidence="1">diguanylate cyclase</fullName>
        <ecNumber evidence="1">2.7.7.65</ecNumber>
    </recommendedName>
</protein>
<dbReference type="InterPro" id="IPR029787">
    <property type="entry name" value="Nucleotide_cyclase"/>
</dbReference>
<dbReference type="Pfam" id="PF00497">
    <property type="entry name" value="SBP_bac_3"/>
    <property type="match status" value="1"/>
</dbReference>
<dbReference type="CDD" id="cd01949">
    <property type="entry name" value="GGDEF"/>
    <property type="match status" value="1"/>
</dbReference>
<dbReference type="NCBIfam" id="TIGR00254">
    <property type="entry name" value="GGDEF"/>
    <property type="match status" value="1"/>
</dbReference>
<organism evidence="4 5">
    <name type="scientific">Aeromonas hydrophila</name>
    <dbReference type="NCBI Taxonomy" id="644"/>
    <lineage>
        <taxon>Bacteria</taxon>
        <taxon>Pseudomonadati</taxon>
        <taxon>Pseudomonadota</taxon>
        <taxon>Gammaproteobacteria</taxon>
        <taxon>Aeromonadales</taxon>
        <taxon>Aeromonadaceae</taxon>
        <taxon>Aeromonas</taxon>
    </lineage>
</organism>
<dbReference type="SUPFAM" id="SSF55073">
    <property type="entry name" value="Nucleotide cyclase"/>
    <property type="match status" value="1"/>
</dbReference>
<dbReference type="InterPro" id="IPR050469">
    <property type="entry name" value="Diguanylate_Cyclase"/>
</dbReference>
<dbReference type="AlphaFoldDB" id="A0AAD3UE34"/>
<dbReference type="Gene3D" id="3.30.70.270">
    <property type="match status" value="1"/>
</dbReference>
<evidence type="ECO:0000259" key="3">
    <source>
        <dbReference type="PROSITE" id="PS50887"/>
    </source>
</evidence>
<dbReference type="SMART" id="SM00062">
    <property type="entry name" value="PBPb"/>
    <property type="match status" value="1"/>
</dbReference>
<keyword evidence="2" id="KW-0472">Membrane</keyword>
<evidence type="ECO:0000313" key="4">
    <source>
        <dbReference type="EMBL" id="HAT6345190.1"/>
    </source>
</evidence>
<dbReference type="GO" id="GO:0052621">
    <property type="term" value="F:diguanylate cyclase activity"/>
    <property type="evidence" value="ECO:0007669"/>
    <property type="project" value="UniProtKB-EC"/>
</dbReference>
<keyword evidence="2" id="KW-0812">Transmembrane</keyword>
<reference evidence="4" key="2">
    <citation type="submission" date="2020-01" db="EMBL/GenBank/DDBJ databases">
        <authorList>
            <consortium name="NCBI Pathogen Detection Project"/>
        </authorList>
    </citation>
    <scope>NUCLEOTIDE SEQUENCE</scope>
    <source>
        <strain evidence="4">OLC2673_Aeromonas</strain>
    </source>
</reference>
<evidence type="ECO:0000313" key="5">
    <source>
        <dbReference type="Proteomes" id="UP000859505"/>
    </source>
</evidence>
<evidence type="ECO:0000256" key="2">
    <source>
        <dbReference type="SAM" id="Phobius"/>
    </source>
</evidence>
<dbReference type="InterPro" id="IPR000160">
    <property type="entry name" value="GGDEF_dom"/>
</dbReference>
<dbReference type="PANTHER" id="PTHR45138:SF5">
    <property type="entry name" value="BIFUNCTIONAL PERIPLASMIC SUBSTRATE BINDING PROTEIN_CYTOPLASMIC DIGUANYLATE CYCLASE"/>
    <property type="match status" value="1"/>
</dbReference>
<proteinExistence type="predicted"/>
<dbReference type="RefSeq" id="WP_408791984.1">
    <property type="nucleotide sequence ID" value="NZ_JBGWTT010000017.1"/>
</dbReference>